<dbReference type="PANTHER" id="PTHR46889">
    <property type="entry name" value="TRANSPOSASE INSF FOR INSERTION SEQUENCE IS3B-RELATED"/>
    <property type="match status" value="1"/>
</dbReference>
<name>A0A1I1WR68_9GAMM</name>
<proteinExistence type="predicted"/>
<dbReference type="Pfam" id="PF13683">
    <property type="entry name" value="rve_3"/>
    <property type="match status" value="1"/>
</dbReference>
<sequence length="87" mass="10478">TEWTQRLRQQGVLISMDGRGRALDNVFVERLWRTVKYEDIYLRGYETPAELEAGLHRYFRFYNEQRPHSALDRRTPAEVHWTSQPDP</sequence>
<evidence type="ECO:0000313" key="2">
    <source>
        <dbReference type="EMBL" id="SFD93795.1"/>
    </source>
</evidence>
<dbReference type="InterPro" id="IPR050900">
    <property type="entry name" value="Transposase_IS3/IS150/IS904"/>
</dbReference>
<dbReference type="EMBL" id="FOMJ01000017">
    <property type="protein sequence ID" value="SFD95933.1"/>
    <property type="molecule type" value="Genomic_DNA"/>
</dbReference>
<dbReference type="PANTHER" id="PTHR46889:SF4">
    <property type="entry name" value="TRANSPOSASE INSO FOR INSERTION SEQUENCE ELEMENT IS911B-RELATED"/>
    <property type="match status" value="1"/>
</dbReference>
<dbReference type="InterPro" id="IPR036397">
    <property type="entry name" value="RNaseH_sf"/>
</dbReference>
<dbReference type="GO" id="GO:0003676">
    <property type="term" value="F:nucleic acid binding"/>
    <property type="evidence" value="ECO:0007669"/>
    <property type="project" value="InterPro"/>
</dbReference>
<dbReference type="EMBL" id="FOMJ01000014">
    <property type="protein sequence ID" value="SFD93795.1"/>
    <property type="molecule type" value="Genomic_DNA"/>
</dbReference>
<keyword evidence="4" id="KW-1185">Reference proteome</keyword>
<dbReference type="OrthoDB" id="9814512at2"/>
<evidence type="ECO:0000313" key="3">
    <source>
        <dbReference type="EMBL" id="SFD95933.1"/>
    </source>
</evidence>
<organism evidence="3 4">
    <name type="scientific">Thiohalospira halophila DSM 15071</name>
    <dbReference type="NCBI Taxonomy" id="1123397"/>
    <lineage>
        <taxon>Bacteria</taxon>
        <taxon>Pseudomonadati</taxon>
        <taxon>Pseudomonadota</taxon>
        <taxon>Gammaproteobacteria</taxon>
        <taxon>Thiohalospirales</taxon>
        <taxon>Thiohalospiraceae</taxon>
        <taxon>Thiohalospira</taxon>
    </lineage>
</organism>
<dbReference type="InterPro" id="IPR012337">
    <property type="entry name" value="RNaseH-like_sf"/>
</dbReference>
<evidence type="ECO:0000259" key="1">
    <source>
        <dbReference type="Pfam" id="PF13683"/>
    </source>
</evidence>
<reference evidence="3 4" key="1">
    <citation type="submission" date="2016-10" db="EMBL/GenBank/DDBJ databases">
        <authorList>
            <person name="de Groot N.N."/>
        </authorList>
    </citation>
    <scope>NUCLEOTIDE SEQUENCE [LARGE SCALE GENOMIC DNA]</scope>
    <source>
        <strain evidence="3 4">HL3</strain>
    </source>
</reference>
<dbReference type="RefSeq" id="WP_143613299.1">
    <property type="nucleotide sequence ID" value="NZ_FOMJ01000014.1"/>
</dbReference>
<dbReference type="SUPFAM" id="SSF53098">
    <property type="entry name" value="Ribonuclease H-like"/>
    <property type="match status" value="1"/>
</dbReference>
<gene>
    <name evidence="2" type="ORF">SAMN05660831_02635</name>
    <name evidence="3" type="ORF">SAMN05660831_02689</name>
</gene>
<dbReference type="Gene3D" id="3.30.420.10">
    <property type="entry name" value="Ribonuclease H-like superfamily/Ribonuclease H"/>
    <property type="match status" value="1"/>
</dbReference>
<protein>
    <submittedName>
        <fullName evidence="3">Integrase core domain-containing protein</fullName>
    </submittedName>
</protein>
<dbReference type="GO" id="GO:0015074">
    <property type="term" value="P:DNA integration"/>
    <property type="evidence" value="ECO:0007669"/>
    <property type="project" value="InterPro"/>
</dbReference>
<dbReference type="InterPro" id="IPR001584">
    <property type="entry name" value="Integrase_cat-core"/>
</dbReference>
<feature type="domain" description="Integrase catalytic" evidence="1">
    <location>
        <begin position="11"/>
        <end position="76"/>
    </location>
</feature>
<feature type="non-terminal residue" evidence="3">
    <location>
        <position position="1"/>
    </location>
</feature>
<dbReference type="AlphaFoldDB" id="A0A1I1WR68"/>
<accession>A0A1I1WR68</accession>
<dbReference type="STRING" id="1123397.SAMN05660831_02635"/>
<dbReference type="Proteomes" id="UP000198611">
    <property type="component" value="Unassembled WGS sequence"/>
</dbReference>
<evidence type="ECO:0000313" key="4">
    <source>
        <dbReference type="Proteomes" id="UP000198611"/>
    </source>
</evidence>